<dbReference type="EMBL" id="FQUH01000004">
    <property type="protein sequence ID" value="SHE98553.1"/>
    <property type="molecule type" value="Genomic_DNA"/>
</dbReference>
<keyword evidence="1" id="KW-0808">Transferase</keyword>
<dbReference type="PROSITE" id="PS50878">
    <property type="entry name" value="RT_POL"/>
    <property type="match status" value="1"/>
</dbReference>
<evidence type="ECO:0000259" key="8">
    <source>
        <dbReference type="PROSITE" id="PS50878"/>
    </source>
</evidence>
<dbReference type="RefSeq" id="WP_072956843.1">
    <property type="nucleotide sequence ID" value="NZ_FQUH01000004.1"/>
</dbReference>
<keyword evidence="5 9" id="KW-0695">RNA-directed DNA polymerase</keyword>
<dbReference type="SUPFAM" id="SSF56672">
    <property type="entry name" value="DNA/RNA polymerases"/>
    <property type="match status" value="1"/>
</dbReference>
<evidence type="ECO:0000256" key="6">
    <source>
        <dbReference type="ARBA" id="ARBA00023118"/>
    </source>
</evidence>
<evidence type="ECO:0000256" key="5">
    <source>
        <dbReference type="ARBA" id="ARBA00022918"/>
    </source>
</evidence>
<protein>
    <submittedName>
        <fullName evidence="9">Reverse transcriptase (RNA-dependent DNA polymerase)</fullName>
    </submittedName>
</protein>
<evidence type="ECO:0000256" key="1">
    <source>
        <dbReference type="ARBA" id="ARBA00022679"/>
    </source>
</evidence>
<dbReference type="GO" id="GO:0003964">
    <property type="term" value="F:RNA-directed DNA polymerase activity"/>
    <property type="evidence" value="ECO:0007669"/>
    <property type="project" value="UniProtKB-KW"/>
</dbReference>
<gene>
    <name evidence="9" type="ORF">SAMN02745781_01219</name>
</gene>
<keyword evidence="3" id="KW-0479">Metal-binding</keyword>
<dbReference type="CDD" id="cd03487">
    <property type="entry name" value="RT_Bac_retron_II"/>
    <property type="match status" value="1"/>
</dbReference>
<feature type="domain" description="Reverse transcriptase" evidence="8">
    <location>
        <begin position="26"/>
        <end position="242"/>
    </location>
</feature>
<reference evidence="10" key="1">
    <citation type="submission" date="2016-11" db="EMBL/GenBank/DDBJ databases">
        <authorList>
            <person name="Varghese N."/>
            <person name="Submissions S."/>
        </authorList>
    </citation>
    <scope>NUCLEOTIDE SEQUENCE [LARGE SCALE GENOMIC DNA]</scope>
    <source>
        <strain evidence="10">DSM 21264</strain>
    </source>
</reference>
<sequence>MNLPVYPHASIANLSSLALALGMSLNELHELAAKSDDYYFLTKKIEKPDGSLRLTYDVRPILKTVHSKISEVFLKKVDYPRFLQGSIKKRDYISDAKQHVSSKMLISEDISNFFPSISKKVVHEVWVGVFGFSNEVADLLAELVTYQGYVVQGSKTSSYICNLILWKREAELVSKLEAKGFTYTRYVDDVTVSTKRIVSKAEKSEIINSIYSLFRSVGAKPNRKKHKVMPRNNRQEVHGVNVNKTTPTMPKKARDQIRAAVHQCELAFGDDPTTSEYQSAYNSAMGRINTMGRMHAKEAKDLKARLTAVNPITRDCN</sequence>
<dbReference type="GO" id="GO:0046872">
    <property type="term" value="F:metal ion binding"/>
    <property type="evidence" value="ECO:0007669"/>
    <property type="project" value="UniProtKB-KW"/>
</dbReference>
<dbReference type="Pfam" id="PF00078">
    <property type="entry name" value="RVT_1"/>
    <property type="match status" value="1"/>
</dbReference>
<dbReference type="PRINTS" id="PR00866">
    <property type="entry name" value="RNADNAPOLMS"/>
</dbReference>
<dbReference type="Proteomes" id="UP000184159">
    <property type="component" value="Unassembled WGS sequence"/>
</dbReference>
<dbReference type="AlphaFoldDB" id="A0A1M4XZ26"/>
<evidence type="ECO:0000256" key="3">
    <source>
        <dbReference type="ARBA" id="ARBA00022723"/>
    </source>
</evidence>
<organism evidence="9 10">
    <name type="scientific">Vibrio gazogenes DSM 21264 = NBRC 103151</name>
    <dbReference type="NCBI Taxonomy" id="1123492"/>
    <lineage>
        <taxon>Bacteria</taxon>
        <taxon>Pseudomonadati</taxon>
        <taxon>Pseudomonadota</taxon>
        <taxon>Gammaproteobacteria</taxon>
        <taxon>Vibrionales</taxon>
        <taxon>Vibrionaceae</taxon>
        <taxon>Vibrio</taxon>
    </lineage>
</organism>
<evidence type="ECO:0000256" key="2">
    <source>
        <dbReference type="ARBA" id="ARBA00022695"/>
    </source>
</evidence>
<dbReference type="GO" id="GO:0051607">
    <property type="term" value="P:defense response to virus"/>
    <property type="evidence" value="ECO:0007669"/>
    <property type="project" value="UniProtKB-KW"/>
</dbReference>
<proteinExistence type="inferred from homology"/>
<evidence type="ECO:0000313" key="10">
    <source>
        <dbReference type="Proteomes" id="UP000184159"/>
    </source>
</evidence>
<keyword evidence="6" id="KW-0051">Antiviral defense</keyword>
<dbReference type="InterPro" id="IPR043502">
    <property type="entry name" value="DNA/RNA_pol_sf"/>
</dbReference>
<dbReference type="GO" id="GO:0003723">
    <property type="term" value="F:RNA binding"/>
    <property type="evidence" value="ECO:0007669"/>
    <property type="project" value="InterPro"/>
</dbReference>
<evidence type="ECO:0000256" key="7">
    <source>
        <dbReference type="ARBA" id="ARBA00034120"/>
    </source>
</evidence>
<keyword evidence="2" id="KW-0548">Nucleotidyltransferase</keyword>
<comment type="similarity">
    <text evidence="7">Belongs to the bacterial reverse transcriptase family.</text>
</comment>
<dbReference type="InterPro" id="IPR000123">
    <property type="entry name" value="Reverse_transcriptase_msDNA"/>
</dbReference>
<keyword evidence="4" id="KW-0460">Magnesium</keyword>
<dbReference type="InterPro" id="IPR000477">
    <property type="entry name" value="RT_dom"/>
</dbReference>
<keyword evidence="10" id="KW-1185">Reference proteome</keyword>
<name>A0A1M4XZ26_VIBGA</name>
<evidence type="ECO:0000313" key="9">
    <source>
        <dbReference type="EMBL" id="SHE98553.1"/>
    </source>
</evidence>
<accession>A0A1M4XZ26</accession>
<evidence type="ECO:0000256" key="4">
    <source>
        <dbReference type="ARBA" id="ARBA00022842"/>
    </source>
</evidence>